<protein>
    <submittedName>
        <fullName evidence="1">Uncharacterized protein</fullName>
    </submittedName>
</protein>
<reference evidence="1 2" key="1">
    <citation type="submission" date="2024-04" db="EMBL/GenBank/DDBJ databases">
        <title>Albibacterium profundi sp. nov., isolated from sediment of the Challenger Deep of Mariana Trench.</title>
        <authorList>
            <person name="Wang Y."/>
        </authorList>
    </citation>
    <scope>NUCLEOTIDE SEQUENCE [LARGE SCALE GENOMIC DNA]</scope>
    <source>
        <strain evidence="1 2">RHL897</strain>
    </source>
</reference>
<evidence type="ECO:0000313" key="1">
    <source>
        <dbReference type="EMBL" id="MFB5944542.1"/>
    </source>
</evidence>
<name>A0ABV5CDT0_9SPHI</name>
<proteinExistence type="predicted"/>
<organism evidence="1 2">
    <name type="scientific">Albibacterium profundi</name>
    <dbReference type="NCBI Taxonomy" id="3134906"/>
    <lineage>
        <taxon>Bacteria</taxon>
        <taxon>Pseudomonadati</taxon>
        <taxon>Bacteroidota</taxon>
        <taxon>Sphingobacteriia</taxon>
        <taxon>Sphingobacteriales</taxon>
        <taxon>Sphingobacteriaceae</taxon>
        <taxon>Albibacterium</taxon>
    </lineage>
</organism>
<accession>A0ABV5CDT0</accession>
<comment type="caution">
    <text evidence="1">The sequence shown here is derived from an EMBL/GenBank/DDBJ whole genome shotgun (WGS) entry which is preliminary data.</text>
</comment>
<evidence type="ECO:0000313" key="2">
    <source>
        <dbReference type="Proteomes" id="UP001580928"/>
    </source>
</evidence>
<dbReference type="RefSeq" id="WP_375556107.1">
    <property type="nucleotide sequence ID" value="NZ_JBBVGT010000002.1"/>
</dbReference>
<gene>
    <name evidence="1" type="ORF">WKR92_01715</name>
</gene>
<sequence>MENELVVELINKEDLDKYHIVDAPVDHSSDLRRKLENALRLGNEFKSKANIVFMTDDGPKRIETTVWSLTEKYLQIKAGVLLPLSSLIAIDY</sequence>
<dbReference type="EMBL" id="JBBVGT010000002">
    <property type="protein sequence ID" value="MFB5944542.1"/>
    <property type="molecule type" value="Genomic_DNA"/>
</dbReference>
<dbReference type="Proteomes" id="UP001580928">
    <property type="component" value="Unassembled WGS sequence"/>
</dbReference>
<keyword evidence="2" id="KW-1185">Reference proteome</keyword>